<evidence type="ECO:0000256" key="1">
    <source>
        <dbReference type="ARBA" id="ARBA00023015"/>
    </source>
</evidence>
<dbReference type="GO" id="GO:0003700">
    <property type="term" value="F:DNA-binding transcription factor activity"/>
    <property type="evidence" value="ECO:0007669"/>
    <property type="project" value="InterPro"/>
</dbReference>
<name>A0A2T4JR55_9RHOB</name>
<dbReference type="SUPFAM" id="SSF46785">
    <property type="entry name" value="Winged helix' DNA-binding domain"/>
    <property type="match status" value="1"/>
</dbReference>
<sequence length="249" mass="28300">MGTAADRVLEQGRAGGRFGVNKVDRPSIDLRSLSEKVHDLIRRDILLGLLMPDEKLQIEMVSDRYGIGAVPVREALNRLSAEGLVTRRNQRGFFVAPLDLDDLEALVRTRIWAETKALSDSIAHADDAWEEELVLSFHRLARSSRQLQPDHGRTHSEEWDQRHKEFHMLLLSRCGSSWLLDFCSGMMDQAVRYRNISMNIHSSKARREGANPEHQAILDAVLARDTELVCRLLAEHYQATLTALRPPYA</sequence>
<keyword evidence="6" id="KW-1185">Reference proteome</keyword>
<feature type="domain" description="HTH gntR-type" evidence="4">
    <location>
        <begin position="31"/>
        <end position="98"/>
    </location>
</feature>
<dbReference type="OrthoDB" id="8638122at2"/>
<evidence type="ECO:0000313" key="5">
    <source>
        <dbReference type="EMBL" id="PTE20277.1"/>
    </source>
</evidence>
<comment type="caution">
    <text evidence="5">The sequence shown here is derived from an EMBL/GenBank/DDBJ whole genome shotgun (WGS) entry which is preliminary data.</text>
</comment>
<keyword evidence="3" id="KW-0804">Transcription</keyword>
<dbReference type="Gene3D" id="1.10.10.10">
    <property type="entry name" value="Winged helix-like DNA-binding domain superfamily/Winged helix DNA-binding domain"/>
    <property type="match status" value="1"/>
</dbReference>
<dbReference type="SMART" id="SM00895">
    <property type="entry name" value="FCD"/>
    <property type="match status" value="1"/>
</dbReference>
<evidence type="ECO:0000259" key="4">
    <source>
        <dbReference type="PROSITE" id="PS50949"/>
    </source>
</evidence>
<gene>
    <name evidence="5" type="ORF">C5F48_18340</name>
</gene>
<evidence type="ECO:0000256" key="3">
    <source>
        <dbReference type="ARBA" id="ARBA00023163"/>
    </source>
</evidence>
<dbReference type="SUPFAM" id="SSF48008">
    <property type="entry name" value="GntR ligand-binding domain-like"/>
    <property type="match status" value="1"/>
</dbReference>
<dbReference type="InterPro" id="IPR000524">
    <property type="entry name" value="Tscrpt_reg_HTH_GntR"/>
</dbReference>
<dbReference type="PANTHER" id="PTHR43537:SF20">
    <property type="entry name" value="HTH-TYPE TRANSCRIPTIONAL REPRESSOR GLAR"/>
    <property type="match status" value="1"/>
</dbReference>
<reference evidence="5 6" key="1">
    <citation type="submission" date="2018-03" db="EMBL/GenBank/DDBJ databases">
        <title>Cereibacter changlensis.</title>
        <authorList>
            <person name="Meyer T.E."/>
            <person name="Miller S."/>
            <person name="Lodha T."/>
            <person name="Gandham S."/>
            <person name="Chintalapati S."/>
            <person name="Chintalapati V.R."/>
        </authorList>
    </citation>
    <scope>NUCLEOTIDE SEQUENCE [LARGE SCALE GENOMIC DNA]</scope>
    <source>
        <strain evidence="5 6">JA139</strain>
    </source>
</reference>
<evidence type="ECO:0000313" key="6">
    <source>
        <dbReference type="Proteomes" id="UP000241010"/>
    </source>
</evidence>
<dbReference type="AlphaFoldDB" id="A0A2T4JR55"/>
<dbReference type="InterPro" id="IPR036388">
    <property type="entry name" value="WH-like_DNA-bd_sf"/>
</dbReference>
<dbReference type="InterPro" id="IPR008920">
    <property type="entry name" value="TF_FadR/GntR_C"/>
</dbReference>
<dbReference type="InterPro" id="IPR011711">
    <property type="entry name" value="GntR_C"/>
</dbReference>
<dbReference type="GO" id="GO:0003677">
    <property type="term" value="F:DNA binding"/>
    <property type="evidence" value="ECO:0007669"/>
    <property type="project" value="UniProtKB-KW"/>
</dbReference>
<evidence type="ECO:0000256" key="2">
    <source>
        <dbReference type="ARBA" id="ARBA00023125"/>
    </source>
</evidence>
<organism evidence="5 6">
    <name type="scientific">Cereibacter changlensis JA139</name>
    <dbReference type="NCBI Taxonomy" id="1188249"/>
    <lineage>
        <taxon>Bacteria</taxon>
        <taxon>Pseudomonadati</taxon>
        <taxon>Pseudomonadota</taxon>
        <taxon>Alphaproteobacteria</taxon>
        <taxon>Rhodobacterales</taxon>
        <taxon>Paracoccaceae</taxon>
        <taxon>Cereibacter</taxon>
    </lineage>
</organism>
<dbReference type="CDD" id="cd07377">
    <property type="entry name" value="WHTH_GntR"/>
    <property type="match status" value="1"/>
</dbReference>
<dbReference type="Gene3D" id="1.20.120.530">
    <property type="entry name" value="GntR ligand-binding domain-like"/>
    <property type="match status" value="1"/>
</dbReference>
<dbReference type="EMBL" id="PZKG01000119">
    <property type="protein sequence ID" value="PTE20277.1"/>
    <property type="molecule type" value="Genomic_DNA"/>
</dbReference>
<keyword evidence="2" id="KW-0238">DNA-binding</keyword>
<accession>A0A2T4JR55</accession>
<protein>
    <submittedName>
        <fullName evidence="5">GntR family transcriptional regulator</fullName>
    </submittedName>
</protein>
<dbReference type="PROSITE" id="PS50949">
    <property type="entry name" value="HTH_GNTR"/>
    <property type="match status" value="1"/>
</dbReference>
<proteinExistence type="predicted"/>
<dbReference type="Pfam" id="PF07729">
    <property type="entry name" value="FCD"/>
    <property type="match status" value="1"/>
</dbReference>
<dbReference type="Pfam" id="PF00392">
    <property type="entry name" value="GntR"/>
    <property type="match status" value="1"/>
</dbReference>
<keyword evidence="1" id="KW-0805">Transcription regulation</keyword>
<dbReference type="PANTHER" id="PTHR43537">
    <property type="entry name" value="TRANSCRIPTIONAL REGULATOR, GNTR FAMILY"/>
    <property type="match status" value="1"/>
</dbReference>
<dbReference type="Proteomes" id="UP000241010">
    <property type="component" value="Unassembled WGS sequence"/>
</dbReference>
<dbReference type="SMART" id="SM00345">
    <property type="entry name" value="HTH_GNTR"/>
    <property type="match status" value="1"/>
</dbReference>
<dbReference type="InterPro" id="IPR036390">
    <property type="entry name" value="WH_DNA-bd_sf"/>
</dbReference>